<gene>
    <name evidence="3" type="ORF">TRITD_1Bv1G198590</name>
</gene>
<dbReference type="Pfam" id="PF00646">
    <property type="entry name" value="F-box"/>
    <property type="match status" value="1"/>
</dbReference>
<organism evidence="3 4">
    <name type="scientific">Triticum turgidum subsp. durum</name>
    <name type="common">Durum wheat</name>
    <name type="synonym">Triticum durum</name>
    <dbReference type="NCBI Taxonomy" id="4567"/>
    <lineage>
        <taxon>Eukaryota</taxon>
        <taxon>Viridiplantae</taxon>
        <taxon>Streptophyta</taxon>
        <taxon>Embryophyta</taxon>
        <taxon>Tracheophyta</taxon>
        <taxon>Spermatophyta</taxon>
        <taxon>Magnoliopsida</taxon>
        <taxon>Liliopsida</taxon>
        <taxon>Poales</taxon>
        <taxon>Poaceae</taxon>
        <taxon>BOP clade</taxon>
        <taxon>Pooideae</taxon>
        <taxon>Triticodae</taxon>
        <taxon>Triticeae</taxon>
        <taxon>Triticinae</taxon>
        <taxon>Triticum</taxon>
    </lineage>
</organism>
<proteinExistence type="predicted"/>
<accession>A0A9R0VAW6</accession>
<evidence type="ECO:0000313" key="4">
    <source>
        <dbReference type="Proteomes" id="UP000324705"/>
    </source>
</evidence>
<dbReference type="OMA" id="SWCPTKF"/>
<evidence type="ECO:0000259" key="2">
    <source>
        <dbReference type="Pfam" id="PF00646"/>
    </source>
</evidence>
<dbReference type="SUPFAM" id="SSF52047">
    <property type="entry name" value="RNI-like"/>
    <property type="match status" value="1"/>
</dbReference>
<dbReference type="AlphaFoldDB" id="A0A9R0VAW6"/>
<evidence type="ECO:0000313" key="3">
    <source>
        <dbReference type="EMBL" id="VAH22020.1"/>
    </source>
</evidence>
<dbReference type="InterPro" id="IPR032675">
    <property type="entry name" value="LRR_dom_sf"/>
</dbReference>
<dbReference type="SUPFAM" id="SSF81383">
    <property type="entry name" value="F-box domain"/>
    <property type="match status" value="1"/>
</dbReference>
<feature type="region of interest" description="Disordered" evidence="1">
    <location>
        <begin position="1"/>
        <end position="28"/>
    </location>
</feature>
<keyword evidence="4" id="KW-1185">Reference proteome</keyword>
<dbReference type="PANTHER" id="PTHR35545:SF20">
    <property type="entry name" value="OS05G0536800 PROTEIN"/>
    <property type="match status" value="1"/>
</dbReference>
<dbReference type="Gramene" id="TRITD1Bv1G198590.1">
    <property type="protein sequence ID" value="TRITD1Bv1G198590.1"/>
    <property type="gene ID" value="TRITD1Bv1G198590"/>
</dbReference>
<dbReference type="EMBL" id="LT934112">
    <property type="protein sequence ID" value="VAH22020.1"/>
    <property type="molecule type" value="Genomic_DNA"/>
</dbReference>
<dbReference type="PANTHER" id="PTHR35545">
    <property type="entry name" value="F-BOX DOMAIN-CONTAINING PROTEIN"/>
    <property type="match status" value="1"/>
</dbReference>
<dbReference type="Proteomes" id="UP000324705">
    <property type="component" value="Chromosome 1B"/>
</dbReference>
<name>A0A9R0VAW6_TRITD</name>
<reference evidence="3 4" key="1">
    <citation type="submission" date="2017-09" db="EMBL/GenBank/DDBJ databases">
        <authorList>
            <consortium name="International Durum Wheat Genome Sequencing Consortium (IDWGSC)"/>
            <person name="Milanesi L."/>
        </authorList>
    </citation>
    <scope>NUCLEOTIDE SEQUENCE [LARGE SCALE GENOMIC DNA]</scope>
    <source>
        <strain evidence="4">cv. Svevo</strain>
    </source>
</reference>
<feature type="domain" description="F-box" evidence="2">
    <location>
        <begin position="58"/>
        <end position="88"/>
    </location>
</feature>
<evidence type="ECO:0000256" key="1">
    <source>
        <dbReference type="SAM" id="MobiDB-lite"/>
    </source>
</evidence>
<dbReference type="InterPro" id="IPR036047">
    <property type="entry name" value="F-box-like_dom_sf"/>
</dbReference>
<dbReference type="InterPro" id="IPR001810">
    <property type="entry name" value="F-box_dom"/>
</dbReference>
<protein>
    <recommendedName>
        <fullName evidence="2">F-box domain-containing protein</fullName>
    </recommendedName>
</protein>
<sequence>MRTRVSSRSRVPPPRACTASTRRRPAEASFTLARRRRVDRLLRRQPRKQADPGEDRVSALPDDLLLLVLRRLDTRAALGAGLLSKRWAGLPRELPALDLRVSDVLPPRYRRWLLRYRDIFSSGTFALYRHRLGHHEFVPSMTRYERRAMRAFTSSVEGLLGSRARRRVSSLRLEFFITGNTGCVNRLISQAMDAWGVDDLEVIARPTFRQQTVHAFPSHGLCSSPRLSRLQNLKLGGCVIPHLLHEYHALTRLVLQAESPPAAYEGVFASCPQLQVVHLNSCLCGGRDMVMVVDAPSSQIREFVVDKCEIGSIWLRALPNLERLASLGTHLFFESTAFPCLRQWSLARRHGVSLDGFRQHFRQHLELDLFLEHTPDITDLIIRFTGPDRWIVPSISPSVLLPNLRRLLVADVPSSWDVSWPRLLFETAPCLESFHIHIASCMEEPSPSEEISWCPTKFRQHRLKEFVMAGFEATERQIYLVKFVMAVCTALRHVSMFKNGHVQDKGHWEWEMVTQQHSWTEEDKDDTLKQIMGTASSTAAPVQLVLG</sequence>
<dbReference type="Gene3D" id="3.80.10.10">
    <property type="entry name" value="Ribonuclease Inhibitor"/>
    <property type="match status" value="1"/>
</dbReference>